<organism evidence="1 2">
    <name type="scientific">Sporomusa acidovorans (strain ATCC 49682 / DSM 3132 / Mol)</name>
    <dbReference type="NCBI Taxonomy" id="1123286"/>
    <lineage>
        <taxon>Bacteria</taxon>
        <taxon>Bacillati</taxon>
        <taxon>Bacillota</taxon>
        <taxon>Negativicutes</taxon>
        <taxon>Selenomonadales</taxon>
        <taxon>Sporomusaceae</taxon>
        <taxon>Sporomusa</taxon>
    </lineage>
</organism>
<gene>
    <name evidence="1" type="ORF">SPACI_034060</name>
</gene>
<dbReference type="Pfam" id="PF06180">
    <property type="entry name" value="CbiK"/>
    <property type="match status" value="1"/>
</dbReference>
<dbReference type="RefSeq" id="WP_169716700.1">
    <property type="nucleotide sequence ID" value="NZ_CP155571.1"/>
</dbReference>
<dbReference type="EMBL" id="CP155571">
    <property type="protein sequence ID" value="XFO73320.1"/>
    <property type="molecule type" value="Genomic_DNA"/>
</dbReference>
<dbReference type="SUPFAM" id="SSF53800">
    <property type="entry name" value="Chelatase"/>
    <property type="match status" value="1"/>
</dbReference>
<evidence type="ECO:0000313" key="1">
    <source>
        <dbReference type="EMBL" id="XFO73320.1"/>
    </source>
</evidence>
<protein>
    <recommendedName>
        <fullName evidence="3">Sirohydrochlorin cobaltochelatase</fullName>
    </recommendedName>
</protein>
<evidence type="ECO:0000313" key="2">
    <source>
        <dbReference type="Proteomes" id="UP000216052"/>
    </source>
</evidence>
<dbReference type="Proteomes" id="UP000216052">
    <property type="component" value="Chromosome"/>
</dbReference>
<dbReference type="Gene3D" id="3.40.50.1400">
    <property type="match status" value="1"/>
</dbReference>
<proteinExistence type="predicted"/>
<evidence type="ECO:0008006" key="3">
    <source>
        <dbReference type="Google" id="ProtNLM"/>
    </source>
</evidence>
<sequence>MDKTEKRAFLMVGIGTAYQEARRLVTACMENKIRSEYPQYEIRQAFASRTVIEKLAEIDGIQVDSERQALERLQAEGFTEVIVQPFQIFAGDEYEQVKAIVQGYGAANGFDKTEFLPCLTFWIKQESRTIN</sequence>
<reference evidence="1" key="1">
    <citation type="submission" date="2024-05" db="EMBL/GenBank/DDBJ databases">
        <title>Isolation and characterization of Sporomusa carbonis sp. nov., a carboxydotrophic hydrogenogen in the genus of Sporomusa isolated from a charcoal burning pile.</title>
        <authorList>
            <person name="Boeer T."/>
            <person name="Rosenbaum F."/>
            <person name="Eysell L."/>
            <person name="Mueller V."/>
            <person name="Daniel R."/>
            <person name="Poehlein A."/>
        </authorList>
    </citation>
    <scope>NUCLEOTIDE SEQUENCE [LARGE SCALE GENOMIC DNA]</scope>
    <source>
        <strain evidence="1">DSM 3132</strain>
    </source>
</reference>
<keyword evidence="2" id="KW-1185">Reference proteome</keyword>
<name>A0ABZ3J536_SPOA4</name>
<dbReference type="InterPro" id="IPR010388">
    <property type="entry name" value="Anaerobic_Co-chelatase"/>
</dbReference>
<accession>A0ABZ3J536</accession>